<accession>A0A1J6K172</accession>
<dbReference type="EMBL" id="MJEQ01003259">
    <property type="protein sequence ID" value="OIT23770.1"/>
    <property type="molecule type" value="Genomic_DNA"/>
</dbReference>
<gene>
    <name evidence="1" type="ORF">A4A49_29791</name>
</gene>
<dbReference type="Gramene" id="OIT23770">
    <property type="protein sequence ID" value="OIT23770"/>
    <property type="gene ID" value="A4A49_29791"/>
</dbReference>
<evidence type="ECO:0000313" key="1">
    <source>
        <dbReference type="EMBL" id="OIT23770.1"/>
    </source>
</evidence>
<dbReference type="Proteomes" id="UP000187609">
    <property type="component" value="Unassembled WGS sequence"/>
</dbReference>
<comment type="caution">
    <text evidence="1">The sequence shown here is derived from an EMBL/GenBank/DDBJ whole genome shotgun (WGS) entry which is preliminary data.</text>
</comment>
<name>A0A1J6K172_NICAT</name>
<dbReference type="AlphaFoldDB" id="A0A1J6K172"/>
<proteinExistence type="predicted"/>
<evidence type="ECO:0000313" key="2">
    <source>
        <dbReference type="Proteomes" id="UP000187609"/>
    </source>
</evidence>
<protein>
    <submittedName>
        <fullName evidence="1">Uncharacterized protein</fullName>
    </submittedName>
</protein>
<sequence>MAQQSIVAKGSRHSLYFHLNPSDRSPLSLELPKFQHCHFQLLLMHSRHKPSGFTASGVGSIVSTSTTLSVFVSDFAPNTLWARLKLL</sequence>
<reference evidence="1" key="1">
    <citation type="submission" date="2016-11" db="EMBL/GenBank/DDBJ databases">
        <title>The genome of Nicotiana attenuata.</title>
        <authorList>
            <person name="Xu S."/>
            <person name="Brockmoeller T."/>
            <person name="Gaquerel E."/>
            <person name="Navarro A."/>
            <person name="Kuhl H."/>
            <person name="Gase K."/>
            <person name="Ling Z."/>
            <person name="Zhou W."/>
            <person name="Kreitzer C."/>
            <person name="Stanke M."/>
            <person name="Tang H."/>
            <person name="Lyons E."/>
            <person name="Pandey P."/>
            <person name="Pandey S.P."/>
            <person name="Timmermann B."/>
            <person name="Baldwin I.T."/>
        </authorList>
    </citation>
    <scope>NUCLEOTIDE SEQUENCE [LARGE SCALE GENOMIC DNA]</scope>
    <source>
        <strain evidence="1">UT</strain>
    </source>
</reference>
<keyword evidence="2" id="KW-1185">Reference proteome</keyword>
<organism evidence="1 2">
    <name type="scientific">Nicotiana attenuata</name>
    <name type="common">Coyote tobacco</name>
    <dbReference type="NCBI Taxonomy" id="49451"/>
    <lineage>
        <taxon>Eukaryota</taxon>
        <taxon>Viridiplantae</taxon>
        <taxon>Streptophyta</taxon>
        <taxon>Embryophyta</taxon>
        <taxon>Tracheophyta</taxon>
        <taxon>Spermatophyta</taxon>
        <taxon>Magnoliopsida</taxon>
        <taxon>eudicotyledons</taxon>
        <taxon>Gunneridae</taxon>
        <taxon>Pentapetalae</taxon>
        <taxon>asterids</taxon>
        <taxon>lamiids</taxon>
        <taxon>Solanales</taxon>
        <taxon>Solanaceae</taxon>
        <taxon>Nicotianoideae</taxon>
        <taxon>Nicotianeae</taxon>
        <taxon>Nicotiana</taxon>
    </lineage>
</organism>